<evidence type="ECO:0000313" key="2">
    <source>
        <dbReference type="EMBL" id="CAI5775624.1"/>
    </source>
</evidence>
<dbReference type="Proteomes" id="UP001178461">
    <property type="component" value="Chromosome 5"/>
</dbReference>
<protein>
    <submittedName>
        <fullName evidence="2">Uncharacterized protein</fullName>
    </submittedName>
</protein>
<sequence>MQLNSKVLAWISPDALLYSDVTILSLSNIQVSFLITYHCQIEFGWTSENEVSSSPTDWLNWVCVMFTSNRQTTNHQYNIKLRQLLCNIWCVYQSGVHILWQLTTSRKEVMPKLKGKPKPKAGLAMNILEKFLQTYEKHCTASQSCVSPTIKQDLQQCVTNDMFITKFVLTNVESVSRNVHPVYLTPLLRTIRDERYRRGKELCICGINLYPQDIANLAILLELDGRTIYPFSKLEITHHVLDLWSMERLGMALPYSRLSSLVLDYSKCGDNCVNRLTDGLDGNRKLLTLSLCYCDLGPKSGLTLATLVVQTAICNLFLNGNHLQCLGAIELLRPIAEFEESIGQVKKANAQLSLEAPNKDADLLSKVVNLNTTSKTNSLTTMENSRKKKKRKVSKKKSKKPDPGPWLARLHLADNAIDGRFRQTEENLREFVQLLTSLIRYSDHLVEVDIDGNAIGEQSAINILEALKDRKKDKMPHINIEVTPQMSSVTFREIFKNCSKTAKKRKKKKSK</sequence>
<organism evidence="2 3">
    <name type="scientific">Podarcis lilfordi</name>
    <name type="common">Lilford's wall lizard</name>
    <dbReference type="NCBI Taxonomy" id="74358"/>
    <lineage>
        <taxon>Eukaryota</taxon>
        <taxon>Metazoa</taxon>
        <taxon>Chordata</taxon>
        <taxon>Craniata</taxon>
        <taxon>Vertebrata</taxon>
        <taxon>Euteleostomi</taxon>
        <taxon>Lepidosauria</taxon>
        <taxon>Squamata</taxon>
        <taxon>Bifurcata</taxon>
        <taxon>Unidentata</taxon>
        <taxon>Episquamata</taxon>
        <taxon>Laterata</taxon>
        <taxon>Lacertibaenia</taxon>
        <taxon>Lacertidae</taxon>
        <taxon>Podarcis</taxon>
    </lineage>
</organism>
<keyword evidence="3" id="KW-1185">Reference proteome</keyword>
<dbReference type="AlphaFoldDB" id="A0AA35KDU3"/>
<dbReference type="EMBL" id="OX395130">
    <property type="protein sequence ID" value="CAI5775624.1"/>
    <property type="molecule type" value="Genomic_DNA"/>
</dbReference>
<feature type="compositionally biased region" description="Basic residues" evidence="1">
    <location>
        <begin position="386"/>
        <end position="399"/>
    </location>
</feature>
<dbReference type="Gene3D" id="3.80.10.10">
    <property type="entry name" value="Ribonuclease Inhibitor"/>
    <property type="match status" value="1"/>
</dbReference>
<gene>
    <name evidence="2" type="ORF">PODLI_1B036027</name>
</gene>
<dbReference type="SUPFAM" id="SSF52047">
    <property type="entry name" value="RNI-like"/>
    <property type="match status" value="1"/>
</dbReference>
<evidence type="ECO:0000256" key="1">
    <source>
        <dbReference type="SAM" id="MobiDB-lite"/>
    </source>
</evidence>
<feature type="region of interest" description="Disordered" evidence="1">
    <location>
        <begin position="375"/>
        <end position="405"/>
    </location>
</feature>
<dbReference type="InterPro" id="IPR032675">
    <property type="entry name" value="LRR_dom_sf"/>
</dbReference>
<proteinExistence type="predicted"/>
<name>A0AA35KDU3_9SAUR</name>
<evidence type="ECO:0000313" key="3">
    <source>
        <dbReference type="Proteomes" id="UP001178461"/>
    </source>
</evidence>
<reference evidence="2" key="1">
    <citation type="submission" date="2022-12" db="EMBL/GenBank/DDBJ databases">
        <authorList>
            <person name="Alioto T."/>
            <person name="Alioto T."/>
            <person name="Gomez Garrido J."/>
        </authorList>
    </citation>
    <scope>NUCLEOTIDE SEQUENCE</scope>
</reference>
<accession>A0AA35KDU3</accession>